<evidence type="ECO:0000313" key="11">
    <source>
        <dbReference type="Proteomes" id="UP001431010"/>
    </source>
</evidence>
<dbReference type="InterPro" id="IPR003018">
    <property type="entry name" value="GAF"/>
</dbReference>
<dbReference type="EC" id="2.7.13.3" evidence="2"/>
<evidence type="ECO:0000313" key="10">
    <source>
        <dbReference type="EMBL" id="UFZ03134.1"/>
    </source>
</evidence>
<dbReference type="Proteomes" id="UP001431010">
    <property type="component" value="Chromosome"/>
</dbReference>
<comment type="catalytic activity">
    <reaction evidence="1">
        <text>ATP + protein L-histidine = ADP + protein N-phospho-L-histidine.</text>
        <dbReference type="EC" id="2.7.13.3"/>
    </reaction>
</comment>
<name>A0ABY3R853_9BRAD</name>
<organism evidence="10 11">
    <name type="scientific">Bradyrhizobium ontarionense</name>
    <dbReference type="NCBI Taxonomy" id="2898149"/>
    <lineage>
        <taxon>Bacteria</taxon>
        <taxon>Pseudomonadati</taxon>
        <taxon>Pseudomonadota</taxon>
        <taxon>Alphaproteobacteria</taxon>
        <taxon>Hyphomicrobiales</taxon>
        <taxon>Nitrobacteraceae</taxon>
        <taxon>Bradyrhizobium</taxon>
    </lineage>
</organism>
<dbReference type="PANTHER" id="PTHR41523">
    <property type="entry name" value="TWO-COMPONENT SYSTEM SENSOR PROTEIN"/>
    <property type="match status" value="1"/>
</dbReference>
<keyword evidence="11" id="KW-1185">Reference proteome</keyword>
<protein>
    <recommendedName>
        <fullName evidence="2">histidine kinase</fullName>
        <ecNumber evidence="2">2.7.13.3</ecNumber>
    </recommendedName>
</protein>
<evidence type="ECO:0000259" key="8">
    <source>
        <dbReference type="SMART" id="SM00065"/>
    </source>
</evidence>
<evidence type="ECO:0000256" key="3">
    <source>
        <dbReference type="ARBA" id="ARBA00022553"/>
    </source>
</evidence>
<dbReference type="SUPFAM" id="SSF55874">
    <property type="entry name" value="ATPase domain of HSP90 chaperone/DNA topoisomerase II/histidine kinase"/>
    <property type="match status" value="1"/>
</dbReference>
<evidence type="ECO:0000256" key="7">
    <source>
        <dbReference type="ARBA" id="ARBA00022840"/>
    </source>
</evidence>
<proteinExistence type="predicted"/>
<sequence length="386" mass="41841">MFPPAISDIIITGELAQRGSGDPDYLREKLAFRDLAHDMANTPGEVLPRLVRLAMEASEAVSAGISILDRDAGAFRWFAVHGSLAMFEGTRAPLDFSPCGVTLASNGPMLMRHPETVYDWIREAGITVPEVLLVPLRVVAPGEAGAVGTLWVVAAEGGHFSQEHARVLTELAAFAAVALRMVQSEERLQAALRDQEQLTQEMTHRVKNLLAVIGGMLRLTARTSNSKEELLTKLSGRLEALSAAHQLVRSSFGDGKISGVTLRQVLATVLRPYEHVLMNGPDVHLGDHATNSMALIFHELATNATKYGALSTERGTVELSWSVKGDELSVVWKETGGPVVSEPASEGFGTSLVRSTVSRHDGRMIWRWFPEGLSISINIPTANLVR</sequence>
<evidence type="ECO:0000259" key="9">
    <source>
        <dbReference type="SMART" id="SM00911"/>
    </source>
</evidence>
<dbReference type="Pfam" id="PF13185">
    <property type="entry name" value="GAF_2"/>
    <property type="match status" value="1"/>
</dbReference>
<evidence type="ECO:0000256" key="4">
    <source>
        <dbReference type="ARBA" id="ARBA00022679"/>
    </source>
</evidence>
<dbReference type="PANTHER" id="PTHR41523:SF8">
    <property type="entry name" value="ETHYLENE RESPONSE SENSOR PROTEIN"/>
    <property type="match status" value="1"/>
</dbReference>
<dbReference type="EMBL" id="CP088156">
    <property type="protein sequence ID" value="UFZ03134.1"/>
    <property type="molecule type" value="Genomic_DNA"/>
</dbReference>
<dbReference type="InterPro" id="IPR036890">
    <property type="entry name" value="HATPase_C_sf"/>
</dbReference>
<dbReference type="Gene3D" id="3.30.450.40">
    <property type="match status" value="1"/>
</dbReference>
<feature type="domain" description="Signal transduction histidine kinase HWE region" evidence="9">
    <location>
        <begin position="201"/>
        <end position="282"/>
    </location>
</feature>
<dbReference type="InterPro" id="IPR029016">
    <property type="entry name" value="GAF-like_dom_sf"/>
</dbReference>
<dbReference type="SMART" id="SM00911">
    <property type="entry name" value="HWE_HK"/>
    <property type="match status" value="1"/>
</dbReference>
<dbReference type="SUPFAM" id="SSF55781">
    <property type="entry name" value="GAF domain-like"/>
    <property type="match status" value="1"/>
</dbReference>
<evidence type="ECO:0000256" key="1">
    <source>
        <dbReference type="ARBA" id="ARBA00000085"/>
    </source>
</evidence>
<keyword evidence="3" id="KW-0597">Phosphoprotein</keyword>
<dbReference type="SMART" id="SM00065">
    <property type="entry name" value="GAF"/>
    <property type="match status" value="1"/>
</dbReference>
<dbReference type="InterPro" id="IPR011102">
    <property type="entry name" value="Sig_transdc_His_kinase_HWE"/>
</dbReference>
<evidence type="ECO:0000256" key="6">
    <source>
        <dbReference type="ARBA" id="ARBA00022777"/>
    </source>
</evidence>
<reference evidence="10" key="1">
    <citation type="journal article" date="2024" name="Antonie Van Leeuwenhoek">
        <title>Bradyrhizobium ontarionense sp. nov., a novel bacterial symbiont isolated from Aeschynomene indica (Indian jointvetch), harbours photosynthesis, nitrogen fixation and nitrous oxide (N2O) reductase genes.</title>
        <authorList>
            <person name="Bromfield E.S.P."/>
            <person name="Cloutier S."/>
        </authorList>
    </citation>
    <scope>NUCLEOTIDE SEQUENCE</scope>
    <source>
        <strain evidence="10">A19</strain>
    </source>
</reference>
<keyword evidence="5" id="KW-0547">Nucleotide-binding</keyword>
<evidence type="ECO:0000256" key="5">
    <source>
        <dbReference type="ARBA" id="ARBA00022741"/>
    </source>
</evidence>
<dbReference type="Gene3D" id="3.30.565.10">
    <property type="entry name" value="Histidine kinase-like ATPase, C-terminal domain"/>
    <property type="match status" value="1"/>
</dbReference>
<dbReference type="Pfam" id="PF07536">
    <property type="entry name" value="HWE_HK"/>
    <property type="match status" value="1"/>
</dbReference>
<keyword evidence="7" id="KW-0067">ATP-binding</keyword>
<dbReference type="RefSeq" id="WP_231319158.1">
    <property type="nucleotide sequence ID" value="NZ_CP088156.1"/>
</dbReference>
<accession>A0ABY3R853</accession>
<feature type="domain" description="GAF" evidence="8">
    <location>
        <begin position="42"/>
        <end position="189"/>
    </location>
</feature>
<keyword evidence="4" id="KW-0808">Transferase</keyword>
<keyword evidence="6" id="KW-0418">Kinase</keyword>
<evidence type="ECO:0000256" key="2">
    <source>
        <dbReference type="ARBA" id="ARBA00012438"/>
    </source>
</evidence>
<gene>
    <name evidence="10" type="ORF">LQG66_28420</name>
</gene>